<feature type="compositionally biased region" description="Basic and acidic residues" evidence="8">
    <location>
        <begin position="108"/>
        <end position="117"/>
    </location>
</feature>
<feature type="region of interest" description="Disordered" evidence="8">
    <location>
        <begin position="484"/>
        <end position="578"/>
    </location>
</feature>
<dbReference type="PANTHER" id="PTHR17039:SF0">
    <property type="entry name" value="U3 SMALL NUCLEOLAR RIBONUCLEOPROTEIN PROTEIN MPP10"/>
    <property type="match status" value="1"/>
</dbReference>
<dbReference type="Pfam" id="PF04006">
    <property type="entry name" value="Mpp10"/>
    <property type="match status" value="1"/>
</dbReference>
<dbReference type="OrthoDB" id="445326at2759"/>
<keyword evidence="2 7" id="KW-0690">Ribosome biogenesis</keyword>
<evidence type="ECO:0000256" key="5">
    <source>
        <dbReference type="ARBA" id="ARBA00023274"/>
    </source>
</evidence>
<dbReference type="GO" id="GO:0034457">
    <property type="term" value="C:Mpp10 complex"/>
    <property type="evidence" value="ECO:0007669"/>
    <property type="project" value="UniProtKB-UniRule"/>
</dbReference>
<reference evidence="9" key="1">
    <citation type="journal article" date="2016" name="Insect Biochem. Mol. Biol.">
        <title>Multifaceted biological insights from a draft genome sequence of the tobacco hornworm moth, Manduca sexta.</title>
        <authorList>
            <person name="Kanost M.R."/>
            <person name="Arrese E.L."/>
            <person name="Cao X."/>
            <person name="Chen Y.R."/>
            <person name="Chellapilla S."/>
            <person name="Goldsmith M.R."/>
            <person name="Grosse-Wilde E."/>
            <person name="Heckel D.G."/>
            <person name="Herndon N."/>
            <person name="Jiang H."/>
            <person name="Papanicolaou A."/>
            <person name="Qu J."/>
            <person name="Soulages J.L."/>
            <person name="Vogel H."/>
            <person name="Walters J."/>
            <person name="Waterhouse R.M."/>
            <person name="Ahn S.J."/>
            <person name="Almeida F.C."/>
            <person name="An C."/>
            <person name="Aqrawi P."/>
            <person name="Bretschneider A."/>
            <person name="Bryant W.B."/>
            <person name="Bucks S."/>
            <person name="Chao H."/>
            <person name="Chevignon G."/>
            <person name="Christen J.M."/>
            <person name="Clarke D.F."/>
            <person name="Dittmer N.T."/>
            <person name="Ferguson L.C.F."/>
            <person name="Garavelou S."/>
            <person name="Gordon K.H.J."/>
            <person name="Gunaratna R.T."/>
            <person name="Han Y."/>
            <person name="Hauser F."/>
            <person name="He Y."/>
            <person name="Heidel-Fischer H."/>
            <person name="Hirsh A."/>
            <person name="Hu Y."/>
            <person name="Jiang H."/>
            <person name="Kalra D."/>
            <person name="Klinner C."/>
            <person name="Konig C."/>
            <person name="Kovar C."/>
            <person name="Kroll A.R."/>
            <person name="Kuwar S.S."/>
            <person name="Lee S.L."/>
            <person name="Lehman R."/>
            <person name="Li K."/>
            <person name="Li Z."/>
            <person name="Liang H."/>
            <person name="Lovelace S."/>
            <person name="Lu Z."/>
            <person name="Mansfield J.H."/>
            <person name="McCulloch K.J."/>
            <person name="Mathew T."/>
            <person name="Morton B."/>
            <person name="Muzny D.M."/>
            <person name="Neunemann D."/>
            <person name="Ongeri F."/>
            <person name="Pauchet Y."/>
            <person name="Pu L.L."/>
            <person name="Pyrousis I."/>
            <person name="Rao X.J."/>
            <person name="Redding A."/>
            <person name="Roesel C."/>
            <person name="Sanchez-Gracia A."/>
            <person name="Schaack S."/>
            <person name="Shukla A."/>
            <person name="Tetreau G."/>
            <person name="Wang Y."/>
            <person name="Xiong G.H."/>
            <person name="Traut W."/>
            <person name="Walsh T.K."/>
            <person name="Worley K.C."/>
            <person name="Wu D."/>
            <person name="Wu W."/>
            <person name="Wu Y.Q."/>
            <person name="Zhang X."/>
            <person name="Zou Z."/>
            <person name="Zucker H."/>
            <person name="Briscoe A.D."/>
            <person name="Burmester T."/>
            <person name="Clem R.J."/>
            <person name="Feyereisen R."/>
            <person name="Grimmelikhuijzen C.J.P."/>
            <person name="Hamodrakas S.J."/>
            <person name="Hansson B.S."/>
            <person name="Huguet E."/>
            <person name="Jermiin L.S."/>
            <person name="Lan Q."/>
            <person name="Lehman H.K."/>
            <person name="Lorenzen M."/>
            <person name="Merzendorfer H."/>
            <person name="Michalopoulos I."/>
            <person name="Morton D.B."/>
            <person name="Muthukrishnan S."/>
            <person name="Oakeshott J.G."/>
            <person name="Palmer W."/>
            <person name="Park Y."/>
            <person name="Passarelli A.L."/>
            <person name="Rozas J."/>
            <person name="Schwartz L.M."/>
            <person name="Smith W."/>
            <person name="Southgate A."/>
            <person name="Vilcinskas A."/>
            <person name="Vogt R."/>
            <person name="Wang P."/>
            <person name="Werren J."/>
            <person name="Yu X.Q."/>
            <person name="Zhou J.J."/>
            <person name="Brown S.J."/>
            <person name="Scherer S.E."/>
            <person name="Richards S."/>
            <person name="Blissard G.W."/>
        </authorList>
    </citation>
    <scope>NUCLEOTIDE SEQUENCE</scope>
</reference>
<keyword evidence="5 7" id="KW-0687">Ribonucleoprotein</keyword>
<feature type="compositionally biased region" description="Basic and acidic residues" evidence="8">
    <location>
        <begin position="524"/>
        <end position="549"/>
    </location>
</feature>
<accession>A0A921ZLE7</accession>
<proteinExistence type="inferred from homology"/>
<feature type="compositionally biased region" description="Basic and acidic residues" evidence="8">
    <location>
        <begin position="136"/>
        <end position="147"/>
    </location>
</feature>
<dbReference type="EMBL" id="JH668633">
    <property type="protein sequence ID" value="KAG6459701.1"/>
    <property type="molecule type" value="Genomic_DNA"/>
</dbReference>
<keyword evidence="4 7" id="KW-0539">Nucleus</keyword>
<dbReference type="AlphaFoldDB" id="A0A921ZLE7"/>
<reference evidence="9" key="2">
    <citation type="submission" date="2020-12" db="EMBL/GenBank/DDBJ databases">
        <authorList>
            <person name="Kanost M."/>
        </authorList>
    </citation>
    <scope>NUCLEOTIDE SEQUENCE</scope>
</reference>
<name>A0A921ZLE7_MANSE</name>
<feature type="compositionally biased region" description="Basic residues" evidence="8">
    <location>
        <begin position="148"/>
        <end position="159"/>
    </location>
</feature>
<comment type="similarity">
    <text evidence="6 7">Belongs to the MPP10 family.</text>
</comment>
<feature type="compositionally biased region" description="Acidic residues" evidence="8">
    <location>
        <begin position="193"/>
        <end position="213"/>
    </location>
</feature>
<dbReference type="Proteomes" id="UP000791440">
    <property type="component" value="Unassembled WGS sequence"/>
</dbReference>
<comment type="function">
    <text evidence="7">Involved in nucleolar processing of pre-18S ribosomal RNA.</text>
</comment>
<sequence length="578" mass="66845">MACTEIDNIIDKFNTFTEKPVKFLTTQKEIKDDIKNLVKSLYDYTKAQEKSERKKKKGALSELIVEDFDEEQIWQQIELQNSENWDQLVWEVANCVSASNNLTFPVKTSEDQESEKNEAEDEVSMSDEEELMSDNENLHSETETTERKKTKAVTKKSKSKPSIVDDKFFKLNEMEQFLLKEEKNEGKAAASDSDNESVDYFEDIDDDEEEETERDVMYSDFFDQADGQANEEDTHDENGDISNEEGMSDEEFKEPEKEKTKKVRFEQPSSDDESEGSDNEINLNNNVSDGIKSEFELRQQRLKQQIERLEERTLKEAPWQLKGEVDANKRPQNSLLQEVVDFDLTSRPAPIITEQTTVTLEDLIKQRIKDKAWDDVEKKEKPVDDQLAFRKKEVLDHAKSKLSLAQVYEAEYLKQKQALSGEVEEEKEPESHKEVREAMTQLFSKLDALCHYHYTPKAAQAEVKIVTNTPAISMEEVAPVATSDAALLAPEEVKKKHRGEFMSKEERTKTDKNRERRKKKKLQREKGKTVNVTEHRNTKKGTEATDKSVKTSKAFFQQLNDDSNSLIKKKNKGNVKRQ</sequence>
<organism evidence="9 10">
    <name type="scientific">Manduca sexta</name>
    <name type="common">Tobacco hawkmoth</name>
    <name type="synonym">Tobacco hornworm</name>
    <dbReference type="NCBI Taxonomy" id="7130"/>
    <lineage>
        <taxon>Eukaryota</taxon>
        <taxon>Metazoa</taxon>
        <taxon>Ecdysozoa</taxon>
        <taxon>Arthropoda</taxon>
        <taxon>Hexapoda</taxon>
        <taxon>Insecta</taxon>
        <taxon>Pterygota</taxon>
        <taxon>Neoptera</taxon>
        <taxon>Endopterygota</taxon>
        <taxon>Lepidoptera</taxon>
        <taxon>Glossata</taxon>
        <taxon>Ditrysia</taxon>
        <taxon>Bombycoidea</taxon>
        <taxon>Sphingidae</taxon>
        <taxon>Sphinginae</taxon>
        <taxon>Sphingini</taxon>
        <taxon>Manduca</taxon>
    </lineage>
</organism>
<feature type="compositionally biased region" description="Basic and acidic residues" evidence="8">
    <location>
        <begin position="254"/>
        <end position="265"/>
    </location>
</feature>
<feature type="region of interest" description="Disordered" evidence="8">
    <location>
        <begin position="182"/>
        <end position="291"/>
    </location>
</feature>
<feature type="compositionally biased region" description="Polar residues" evidence="8">
    <location>
        <begin position="554"/>
        <end position="566"/>
    </location>
</feature>
<feature type="compositionally biased region" description="Basic and acidic residues" evidence="8">
    <location>
        <begin position="491"/>
        <end position="514"/>
    </location>
</feature>
<evidence type="ECO:0000256" key="3">
    <source>
        <dbReference type="ARBA" id="ARBA00022552"/>
    </source>
</evidence>
<evidence type="ECO:0000313" key="10">
    <source>
        <dbReference type="Proteomes" id="UP000791440"/>
    </source>
</evidence>
<dbReference type="GO" id="GO:0006364">
    <property type="term" value="P:rRNA processing"/>
    <property type="evidence" value="ECO:0007669"/>
    <property type="project" value="UniProtKB-KW"/>
</dbReference>
<feature type="compositionally biased region" description="Acidic residues" evidence="8">
    <location>
        <begin position="118"/>
        <end position="133"/>
    </location>
</feature>
<gene>
    <name evidence="9" type="ORF">O3G_MSEX011536</name>
</gene>
<keyword evidence="3 7" id="KW-0698">rRNA processing</keyword>
<evidence type="ECO:0000256" key="4">
    <source>
        <dbReference type="ARBA" id="ARBA00023242"/>
    </source>
</evidence>
<comment type="subcellular location">
    <subcellularLocation>
        <location evidence="1 7">Nucleus</location>
        <location evidence="1 7">Nucleolus</location>
    </subcellularLocation>
</comment>
<evidence type="ECO:0000256" key="1">
    <source>
        <dbReference type="ARBA" id="ARBA00004604"/>
    </source>
</evidence>
<comment type="caution">
    <text evidence="9">The sequence shown here is derived from an EMBL/GenBank/DDBJ whole genome shotgun (WGS) entry which is preliminary data.</text>
</comment>
<evidence type="ECO:0000256" key="8">
    <source>
        <dbReference type="SAM" id="MobiDB-lite"/>
    </source>
</evidence>
<dbReference type="PANTHER" id="PTHR17039">
    <property type="entry name" value="U3 SMALL NUCLEOLAR RIBONUCLEOPROTEIN PROTEIN MPP10"/>
    <property type="match status" value="1"/>
</dbReference>
<evidence type="ECO:0000313" key="9">
    <source>
        <dbReference type="EMBL" id="KAG6459701.1"/>
    </source>
</evidence>
<evidence type="ECO:0000256" key="7">
    <source>
        <dbReference type="PIRNR" id="PIRNR017300"/>
    </source>
</evidence>
<keyword evidence="10" id="KW-1185">Reference proteome</keyword>
<feature type="compositionally biased region" description="Acidic residues" evidence="8">
    <location>
        <begin position="269"/>
        <end position="278"/>
    </location>
</feature>
<dbReference type="PIRSF" id="PIRSF017300">
    <property type="entry name" value="snoRNP_Mpp10"/>
    <property type="match status" value="1"/>
</dbReference>
<feature type="compositionally biased region" description="Basic residues" evidence="8">
    <location>
        <begin position="567"/>
        <end position="578"/>
    </location>
</feature>
<feature type="region of interest" description="Disordered" evidence="8">
    <location>
        <begin position="106"/>
        <end position="165"/>
    </location>
</feature>
<evidence type="ECO:0000256" key="2">
    <source>
        <dbReference type="ARBA" id="ARBA00022517"/>
    </source>
</evidence>
<feature type="compositionally biased region" description="Acidic residues" evidence="8">
    <location>
        <begin position="242"/>
        <end position="253"/>
    </location>
</feature>
<evidence type="ECO:0000256" key="6">
    <source>
        <dbReference type="ARBA" id="ARBA00029455"/>
    </source>
</evidence>
<dbReference type="GO" id="GO:0005732">
    <property type="term" value="C:sno(s)RNA-containing ribonucleoprotein complex"/>
    <property type="evidence" value="ECO:0007669"/>
    <property type="project" value="UniProtKB-UniRule"/>
</dbReference>
<dbReference type="InterPro" id="IPR012173">
    <property type="entry name" value="Mpp10"/>
</dbReference>
<dbReference type="GO" id="GO:0032040">
    <property type="term" value="C:small-subunit processome"/>
    <property type="evidence" value="ECO:0007669"/>
    <property type="project" value="TreeGrafter"/>
</dbReference>
<protein>
    <recommendedName>
        <fullName evidence="7">U3 small nucleolar ribonucleoprotein protein MPP10</fullName>
    </recommendedName>
</protein>